<protein>
    <recommendedName>
        <fullName evidence="3">thioredoxin-dependent peroxiredoxin</fullName>
        <ecNumber evidence="3">1.11.1.24</ecNumber>
    </recommendedName>
    <alternativeName>
        <fullName evidence="9">Thioredoxin peroxidase</fullName>
    </alternativeName>
    <alternativeName>
        <fullName evidence="11">Thioredoxin-dependent peroxiredoxin Bcp</fullName>
    </alternativeName>
</protein>
<evidence type="ECO:0000256" key="5">
    <source>
        <dbReference type="ARBA" id="ARBA00022862"/>
    </source>
</evidence>
<evidence type="ECO:0000256" key="12">
    <source>
        <dbReference type="ARBA" id="ARBA00049091"/>
    </source>
</evidence>
<sequence length="155" mass="16558">MTDLTISAPAPDVDLLLGDDEKVKLSSLQGSPVVLYFYPKADTPACTEECIAFSQAKAQFEALGAKVIGISPDPVARNARFKGKHGLTVDIASDPDTAVCQAFGVWVEKSMYGKTYMGVERSTFLIAADGKIAQIWRKVKVKGHAGAVLEAVRGL</sequence>
<dbReference type="FunFam" id="3.40.30.10:FF:000007">
    <property type="entry name" value="Thioredoxin-dependent thiol peroxidase"/>
    <property type="match status" value="1"/>
</dbReference>
<accession>A0A0K6I6K9</accession>
<dbReference type="EC" id="1.11.1.24" evidence="3"/>
<dbReference type="PIRSF" id="PIRSF000239">
    <property type="entry name" value="AHPC"/>
    <property type="match status" value="1"/>
</dbReference>
<dbReference type="Gene3D" id="3.40.30.10">
    <property type="entry name" value="Glutaredoxin"/>
    <property type="match status" value="1"/>
</dbReference>
<proteinExistence type="inferred from homology"/>
<evidence type="ECO:0000256" key="3">
    <source>
        <dbReference type="ARBA" id="ARBA00013017"/>
    </source>
</evidence>
<dbReference type="SUPFAM" id="SSF52833">
    <property type="entry name" value="Thioredoxin-like"/>
    <property type="match status" value="1"/>
</dbReference>
<keyword evidence="7" id="KW-1015">Disulfide bond</keyword>
<feature type="active site" description="Cysteine sulfenic acid (-SOH) intermediate; for peroxidase activity" evidence="13">
    <location>
        <position position="46"/>
    </location>
</feature>
<dbReference type="AlphaFoldDB" id="A0A0K6I6K9"/>
<evidence type="ECO:0000256" key="11">
    <source>
        <dbReference type="ARBA" id="ARBA00042639"/>
    </source>
</evidence>
<dbReference type="PROSITE" id="PS51352">
    <property type="entry name" value="THIOREDOXIN_2"/>
    <property type="match status" value="1"/>
</dbReference>
<dbReference type="GO" id="GO:0034599">
    <property type="term" value="P:cellular response to oxidative stress"/>
    <property type="evidence" value="ECO:0007669"/>
    <property type="project" value="TreeGrafter"/>
</dbReference>
<dbReference type="GO" id="GO:0005737">
    <property type="term" value="C:cytoplasm"/>
    <property type="evidence" value="ECO:0007669"/>
    <property type="project" value="TreeGrafter"/>
</dbReference>
<evidence type="ECO:0000313" key="16">
    <source>
        <dbReference type="Proteomes" id="UP000183900"/>
    </source>
</evidence>
<comment type="function">
    <text evidence="1">Thiol-specific peroxidase that catalyzes the reduction of hydrogen peroxide and organic hydroperoxides to water and alcohols, respectively. Plays a role in cell protection against oxidative stress by detoxifying peroxides and as sensor of hydrogen peroxide-mediated signaling events.</text>
</comment>
<dbReference type="InterPro" id="IPR024706">
    <property type="entry name" value="Peroxiredoxin_AhpC-typ"/>
</dbReference>
<comment type="catalytic activity">
    <reaction evidence="12">
        <text>a hydroperoxide + [thioredoxin]-dithiol = an alcohol + [thioredoxin]-disulfide + H2O</text>
        <dbReference type="Rhea" id="RHEA:62620"/>
        <dbReference type="Rhea" id="RHEA-COMP:10698"/>
        <dbReference type="Rhea" id="RHEA-COMP:10700"/>
        <dbReference type="ChEBI" id="CHEBI:15377"/>
        <dbReference type="ChEBI" id="CHEBI:29950"/>
        <dbReference type="ChEBI" id="CHEBI:30879"/>
        <dbReference type="ChEBI" id="CHEBI:35924"/>
        <dbReference type="ChEBI" id="CHEBI:50058"/>
        <dbReference type="EC" id="1.11.1.24"/>
    </reaction>
</comment>
<dbReference type="PANTHER" id="PTHR42801">
    <property type="entry name" value="THIOREDOXIN-DEPENDENT PEROXIDE REDUCTASE"/>
    <property type="match status" value="1"/>
</dbReference>
<evidence type="ECO:0000256" key="10">
    <source>
        <dbReference type="ARBA" id="ARBA00038489"/>
    </source>
</evidence>
<dbReference type="GO" id="GO:0045454">
    <property type="term" value="P:cell redox homeostasis"/>
    <property type="evidence" value="ECO:0007669"/>
    <property type="project" value="TreeGrafter"/>
</dbReference>
<dbReference type="RefSeq" id="WP_055456456.1">
    <property type="nucleotide sequence ID" value="NZ_CYHE01000011.1"/>
</dbReference>
<evidence type="ECO:0000313" key="15">
    <source>
        <dbReference type="EMBL" id="CUA98765.1"/>
    </source>
</evidence>
<keyword evidence="4" id="KW-0575">Peroxidase</keyword>
<feature type="domain" description="Thioredoxin" evidence="14">
    <location>
        <begin position="4"/>
        <end position="155"/>
    </location>
</feature>
<keyword evidence="8" id="KW-0676">Redox-active center</keyword>
<dbReference type="Pfam" id="PF00578">
    <property type="entry name" value="AhpC-TSA"/>
    <property type="match status" value="1"/>
</dbReference>
<comment type="subunit">
    <text evidence="2">Monomer.</text>
</comment>
<dbReference type="EMBL" id="CYHE01000011">
    <property type="protein sequence ID" value="CUA98765.1"/>
    <property type="molecule type" value="Genomic_DNA"/>
</dbReference>
<dbReference type="InterPro" id="IPR050924">
    <property type="entry name" value="Peroxiredoxin_BCP/PrxQ"/>
</dbReference>
<dbReference type="InterPro" id="IPR000866">
    <property type="entry name" value="AhpC/TSA"/>
</dbReference>
<evidence type="ECO:0000259" key="14">
    <source>
        <dbReference type="PROSITE" id="PS51352"/>
    </source>
</evidence>
<dbReference type="InterPro" id="IPR036249">
    <property type="entry name" value="Thioredoxin-like_sf"/>
</dbReference>
<evidence type="ECO:0000256" key="7">
    <source>
        <dbReference type="ARBA" id="ARBA00023157"/>
    </source>
</evidence>
<evidence type="ECO:0000256" key="9">
    <source>
        <dbReference type="ARBA" id="ARBA00032824"/>
    </source>
</evidence>
<keyword evidence="16" id="KW-1185">Reference proteome</keyword>
<dbReference type="OrthoDB" id="9812811at2"/>
<evidence type="ECO:0000256" key="4">
    <source>
        <dbReference type="ARBA" id="ARBA00022559"/>
    </source>
</evidence>
<evidence type="ECO:0000256" key="8">
    <source>
        <dbReference type="ARBA" id="ARBA00023284"/>
    </source>
</evidence>
<dbReference type="CDD" id="cd03017">
    <property type="entry name" value="PRX_BCP"/>
    <property type="match status" value="1"/>
</dbReference>
<reference evidence="16" key="1">
    <citation type="submission" date="2015-08" db="EMBL/GenBank/DDBJ databases">
        <authorList>
            <person name="Varghese N."/>
        </authorList>
    </citation>
    <scope>NUCLEOTIDE SEQUENCE [LARGE SCALE GENOMIC DNA]</scope>
    <source>
        <strain evidence="16">DSM 23407</strain>
    </source>
</reference>
<evidence type="ECO:0000256" key="13">
    <source>
        <dbReference type="PIRSR" id="PIRSR000239-1"/>
    </source>
</evidence>
<gene>
    <name evidence="15" type="ORF">Ga0061067_11115</name>
</gene>
<keyword evidence="6" id="KW-0560">Oxidoreductase</keyword>
<dbReference type="InterPro" id="IPR013766">
    <property type="entry name" value="Thioredoxin_domain"/>
</dbReference>
<dbReference type="Proteomes" id="UP000183900">
    <property type="component" value="Unassembled WGS sequence"/>
</dbReference>
<evidence type="ECO:0000256" key="1">
    <source>
        <dbReference type="ARBA" id="ARBA00003330"/>
    </source>
</evidence>
<comment type="similarity">
    <text evidence="10">Belongs to the peroxiredoxin family. BCP/PrxQ subfamily.</text>
</comment>
<keyword evidence="5" id="KW-0049">Antioxidant</keyword>
<evidence type="ECO:0000256" key="6">
    <source>
        <dbReference type="ARBA" id="ARBA00023002"/>
    </source>
</evidence>
<name>A0A0K6I6K9_9HYPH</name>
<dbReference type="GO" id="GO:0008379">
    <property type="term" value="F:thioredoxin peroxidase activity"/>
    <property type="evidence" value="ECO:0007669"/>
    <property type="project" value="TreeGrafter"/>
</dbReference>
<dbReference type="PANTHER" id="PTHR42801:SF4">
    <property type="entry name" value="AHPC_TSA FAMILY PROTEIN"/>
    <property type="match status" value="1"/>
</dbReference>
<organism evidence="15 16">
    <name type="scientific">Pannonibacter indicus</name>
    <dbReference type="NCBI Taxonomy" id="466044"/>
    <lineage>
        <taxon>Bacteria</taxon>
        <taxon>Pseudomonadati</taxon>
        <taxon>Pseudomonadota</taxon>
        <taxon>Alphaproteobacteria</taxon>
        <taxon>Hyphomicrobiales</taxon>
        <taxon>Stappiaceae</taxon>
        <taxon>Pannonibacter</taxon>
    </lineage>
</organism>
<evidence type="ECO:0000256" key="2">
    <source>
        <dbReference type="ARBA" id="ARBA00011245"/>
    </source>
</evidence>